<dbReference type="Gene3D" id="1.10.357.40">
    <property type="entry name" value="YbiA-like"/>
    <property type="match status" value="1"/>
</dbReference>
<dbReference type="AlphaFoldDB" id="A0AAD6TG22"/>
<name>A0AAD6TG22_9AGAR</name>
<evidence type="ECO:0000313" key="3">
    <source>
        <dbReference type="Proteomes" id="UP001218188"/>
    </source>
</evidence>
<sequence length="358" mass="40654">MNYYPRRPNPQVEMCENCNASPKEWNSADGNFHPYCSKSCARQVANAQTQGDCDHCHTFPKRWDSQSRTFHPYCSRTCANKAKRAILQPIQPQPSVSNVCTHCGVRPKYGNHPYCGKTCAQAARRATLQPLRPTSQPAISNNCIQCGVRPKYEDHPYCGKTCAQAARRSGQVQPANTVSSPISARWSIFGADSAVGNLLWGRPDDAAPRQRILFYHRTDPYYSFTNFSPHPVQYAGKVYPTSEHLFQAFKFLDNRPDIAEKIRTISKFPRDAFTQARVHKTDQHPNWLKMNIEKMDIVLWHKFTQHEDLKQELLGTGDAELVEDSAEDAFWGIGKNNQGQNELGKALERLRTKLQAAR</sequence>
<dbReference type="NCBIfam" id="TIGR02464">
    <property type="entry name" value="ribofla_fusion"/>
    <property type="match status" value="1"/>
</dbReference>
<gene>
    <name evidence="2" type="ORF">C8F04DRAFT_522384</name>
</gene>
<reference evidence="2" key="1">
    <citation type="submission" date="2023-03" db="EMBL/GenBank/DDBJ databases">
        <title>Massive genome expansion in bonnet fungi (Mycena s.s.) driven by repeated elements and novel gene families across ecological guilds.</title>
        <authorList>
            <consortium name="Lawrence Berkeley National Laboratory"/>
            <person name="Harder C.B."/>
            <person name="Miyauchi S."/>
            <person name="Viragh M."/>
            <person name="Kuo A."/>
            <person name="Thoen E."/>
            <person name="Andreopoulos B."/>
            <person name="Lu D."/>
            <person name="Skrede I."/>
            <person name="Drula E."/>
            <person name="Henrissat B."/>
            <person name="Morin E."/>
            <person name="Kohler A."/>
            <person name="Barry K."/>
            <person name="LaButti K."/>
            <person name="Morin E."/>
            <person name="Salamov A."/>
            <person name="Lipzen A."/>
            <person name="Mereny Z."/>
            <person name="Hegedus B."/>
            <person name="Baldrian P."/>
            <person name="Stursova M."/>
            <person name="Weitz H."/>
            <person name="Taylor A."/>
            <person name="Grigoriev I.V."/>
            <person name="Nagy L.G."/>
            <person name="Martin F."/>
            <person name="Kauserud H."/>
        </authorList>
    </citation>
    <scope>NUCLEOTIDE SEQUENCE</scope>
    <source>
        <strain evidence="2">CBHHK200</strain>
    </source>
</reference>
<organism evidence="2 3">
    <name type="scientific">Mycena alexandri</name>
    <dbReference type="NCBI Taxonomy" id="1745969"/>
    <lineage>
        <taxon>Eukaryota</taxon>
        <taxon>Fungi</taxon>
        <taxon>Dikarya</taxon>
        <taxon>Basidiomycota</taxon>
        <taxon>Agaricomycotina</taxon>
        <taxon>Agaricomycetes</taxon>
        <taxon>Agaricomycetidae</taxon>
        <taxon>Agaricales</taxon>
        <taxon>Marasmiineae</taxon>
        <taxon>Mycenaceae</taxon>
        <taxon>Mycena</taxon>
    </lineage>
</organism>
<accession>A0AAD6TG22</accession>
<dbReference type="Pfam" id="PF08719">
    <property type="entry name" value="NADAR"/>
    <property type="match status" value="1"/>
</dbReference>
<dbReference type="InterPro" id="IPR012816">
    <property type="entry name" value="NADAR"/>
</dbReference>
<protein>
    <submittedName>
        <fullName evidence="2">DUF1768-domain-containing protein</fullName>
    </submittedName>
</protein>
<proteinExistence type="predicted"/>
<dbReference type="CDD" id="cd15457">
    <property type="entry name" value="NADAR"/>
    <property type="match status" value="1"/>
</dbReference>
<keyword evidence="3" id="KW-1185">Reference proteome</keyword>
<dbReference type="SUPFAM" id="SSF143990">
    <property type="entry name" value="YbiA-like"/>
    <property type="match status" value="1"/>
</dbReference>
<dbReference type="EMBL" id="JARJCM010000005">
    <property type="protein sequence ID" value="KAJ7045047.1"/>
    <property type="molecule type" value="Genomic_DNA"/>
</dbReference>
<feature type="domain" description="NADAR" evidence="1">
    <location>
        <begin position="214"/>
        <end position="355"/>
    </location>
</feature>
<evidence type="ECO:0000259" key="1">
    <source>
        <dbReference type="Pfam" id="PF08719"/>
    </source>
</evidence>
<comment type="caution">
    <text evidence="2">The sequence shown here is derived from an EMBL/GenBank/DDBJ whole genome shotgun (WGS) entry which is preliminary data.</text>
</comment>
<dbReference type="Proteomes" id="UP001218188">
    <property type="component" value="Unassembled WGS sequence"/>
</dbReference>
<evidence type="ECO:0000313" key="2">
    <source>
        <dbReference type="EMBL" id="KAJ7045047.1"/>
    </source>
</evidence>
<dbReference type="InterPro" id="IPR037238">
    <property type="entry name" value="YbiA-like_sf"/>
</dbReference>